<sequence length="94" mass="10155">MGKGEKGLALFLILFVYLLLSSMHLKTEARPLNNSRSSRSHLLREIEGFFRAVKSSGPSPGNGHRFKSLHTLEANKKSGPSPGVGHDIVTGGNN</sequence>
<organism evidence="3">
    <name type="scientific">Fagus sylvatica</name>
    <name type="common">Beechnut</name>
    <dbReference type="NCBI Taxonomy" id="28930"/>
    <lineage>
        <taxon>Eukaryota</taxon>
        <taxon>Viridiplantae</taxon>
        <taxon>Streptophyta</taxon>
        <taxon>Embryophyta</taxon>
        <taxon>Tracheophyta</taxon>
        <taxon>Spermatophyta</taxon>
        <taxon>Magnoliopsida</taxon>
        <taxon>eudicotyledons</taxon>
        <taxon>Gunneridae</taxon>
        <taxon>Pentapetalae</taxon>
        <taxon>rosids</taxon>
        <taxon>fabids</taxon>
        <taxon>Fagales</taxon>
        <taxon>Fagaceae</taxon>
        <taxon>Fagus</taxon>
    </lineage>
</organism>
<protein>
    <submittedName>
        <fullName evidence="3">Uncharacterized protein</fullName>
    </submittedName>
</protein>
<evidence type="ECO:0000313" key="3">
    <source>
        <dbReference type="EMBL" id="SPD05933.1"/>
    </source>
</evidence>
<name>A0A2N9H2A5_FAGSY</name>
<feature type="region of interest" description="Disordered" evidence="1">
    <location>
        <begin position="73"/>
        <end position="94"/>
    </location>
</feature>
<dbReference type="EMBL" id="OIVN01002724">
    <property type="protein sequence ID" value="SPD05933.1"/>
    <property type="molecule type" value="Genomic_DNA"/>
</dbReference>
<proteinExistence type="predicted"/>
<dbReference type="InterPro" id="IPR044700">
    <property type="entry name" value="PIP2/PIPL1"/>
</dbReference>
<evidence type="ECO:0000256" key="2">
    <source>
        <dbReference type="SAM" id="SignalP"/>
    </source>
</evidence>
<feature type="chain" id="PRO_5014660371" evidence="2">
    <location>
        <begin position="30"/>
        <end position="94"/>
    </location>
</feature>
<dbReference type="GO" id="GO:0045087">
    <property type="term" value="P:innate immune response"/>
    <property type="evidence" value="ECO:0007669"/>
    <property type="project" value="InterPro"/>
</dbReference>
<evidence type="ECO:0000256" key="1">
    <source>
        <dbReference type="SAM" id="MobiDB-lite"/>
    </source>
</evidence>
<gene>
    <name evidence="3" type="ORF">FSB_LOCUS33815</name>
</gene>
<reference evidence="3" key="1">
    <citation type="submission" date="2018-02" db="EMBL/GenBank/DDBJ databases">
        <authorList>
            <person name="Cohen D.B."/>
            <person name="Kent A.D."/>
        </authorList>
    </citation>
    <scope>NUCLEOTIDE SEQUENCE</scope>
</reference>
<accession>A0A2N9H2A5</accession>
<dbReference type="GO" id="GO:0050793">
    <property type="term" value="P:regulation of developmental process"/>
    <property type="evidence" value="ECO:0007669"/>
    <property type="project" value="InterPro"/>
</dbReference>
<dbReference type="AlphaFoldDB" id="A0A2N9H2A5"/>
<dbReference type="PANTHER" id="PTHR34663">
    <property type="entry name" value="OS06G0637400 PROTEIN"/>
    <property type="match status" value="1"/>
</dbReference>
<dbReference type="PANTHER" id="PTHR34663:SF21">
    <property type="entry name" value="PROTEIN, PUTATIVE-RELATED"/>
    <property type="match status" value="1"/>
</dbReference>
<keyword evidence="2" id="KW-0732">Signal</keyword>
<feature type="signal peptide" evidence="2">
    <location>
        <begin position="1"/>
        <end position="29"/>
    </location>
</feature>